<keyword evidence="1" id="KW-1133">Transmembrane helix</keyword>
<keyword evidence="1" id="KW-0472">Membrane</keyword>
<feature type="transmembrane region" description="Helical" evidence="1">
    <location>
        <begin position="239"/>
        <end position="257"/>
    </location>
</feature>
<dbReference type="EMBL" id="UINC01035701">
    <property type="protein sequence ID" value="SVB28527.1"/>
    <property type="molecule type" value="Genomic_DNA"/>
</dbReference>
<dbReference type="PANTHER" id="PTHR36832:SF1">
    <property type="entry name" value="SLR1174 PROTEIN"/>
    <property type="match status" value="1"/>
</dbReference>
<dbReference type="InterPro" id="IPR010390">
    <property type="entry name" value="ABC-2_transporter-like"/>
</dbReference>
<reference evidence="2" key="1">
    <citation type="submission" date="2018-05" db="EMBL/GenBank/DDBJ databases">
        <authorList>
            <person name="Lanie J.A."/>
            <person name="Ng W.-L."/>
            <person name="Kazmierczak K.M."/>
            <person name="Andrzejewski T.M."/>
            <person name="Davidsen T.M."/>
            <person name="Wayne K.J."/>
            <person name="Tettelin H."/>
            <person name="Glass J.I."/>
            <person name="Rusch D."/>
            <person name="Podicherti R."/>
            <person name="Tsui H.-C.T."/>
            <person name="Winkler M.E."/>
        </authorList>
    </citation>
    <scope>NUCLEOTIDE SEQUENCE</scope>
</reference>
<dbReference type="PANTHER" id="PTHR36832">
    <property type="entry name" value="SLR1174 PROTEIN-RELATED"/>
    <property type="match status" value="1"/>
</dbReference>
<evidence type="ECO:0008006" key="3">
    <source>
        <dbReference type="Google" id="ProtNLM"/>
    </source>
</evidence>
<keyword evidence="1" id="KW-0812">Transmembrane</keyword>
<organism evidence="2">
    <name type="scientific">marine metagenome</name>
    <dbReference type="NCBI Taxonomy" id="408172"/>
    <lineage>
        <taxon>unclassified sequences</taxon>
        <taxon>metagenomes</taxon>
        <taxon>ecological metagenomes</taxon>
    </lineage>
</organism>
<accession>A0A382CTC4</accession>
<evidence type="ECO:0000256" key="1">
    <source>
        <dbReference type="SAM" id="Phobius"/>
    </source>
</evidence>
<dbReference type="AlphaFoldDB" id="A0A382CTC4"/>
<sequence length="269" mass="30596">MKGLFGDIYRTLFKIELAVMFQYRAAVVIWLIGLVLQPVIYLVVWLTVAKAQDDGKVGDFDASSLAAYFLIMMVVNHVTFSWHMWEMGYRVRSGTFNALLVQPLHPFHRDIIQNMAYKLLTLAIVIPVTALLWWFFEPTLSPEPWMWIAFGPAVVLAFLVRFFFEWSLALLAFWITDTSGLNNLYMALFFFLAGRIAPISLLPTWGQAIADVLPFKVMLAFPVELVMGRLSPDQMLTGFATQFLWIGLGWLTVHLVWSRASARYSAGGA</sequence>
<feature type="transmembrane region" description="Helical" evidence="1">
    <location>
        <begin position="21"/>
        <end position="45"/>
    </location>
</feature>
<feature type="transmembrane region" description="Helical" evidence="1">
    <location>
        <begin position="116"/>
        <end position="136"/>
    </location>
</feature>
<feature type="transmembrane region" description="Helical" evidence="1">
    <location>
        <begin position="184"/>
        <end position="202"/>
    </location>
</feature>
<gene>
    <name evidence="2" type="ORF">METZ01_LOCUS181381</name>
</gene>
<feature type="transmembrane region" description="Helical" evidence="1">
    <location>
        <begin position="65"/>
        <end position="85"/>
    </location>
</feature>
<name>A0A382CTC4_9ZZZZ</name>
<protein>
    <recommendedName>
        <fullName evidence="3">ABC-2 type transporter domain-containing protein</fullName>
    </recommendedName>
</protein>
<proteinExistence type="predicted"/>
<evidence type="ECO:0000313" key="2">
    <source>
        <dbReference type="EMBL" id="SVB28527.1"/>
    </source>
</evidence>
<dbReference type="Pfam" id="PF06182">
    <property type="entry name" value="ABC2_membrane_6"/>
    <property type="match status" value="1"/>
</dbReference>
<feature type="transmembrane region" description="Helical" evidence="1">
    <location>
        <begin position="148"/>
        <end position="172"/>
    </location>
</feature>